<dbReference type="GO" id="GO:0016020">
    <property type="term" value="C:membrane"/>
    <property type="evidence" value="ECO:0007669"/>
    <property type="project" value="InterPro"/>
</dbReference>
<feature type="transmembrane region" description="Helical" evidence="2">
    <location>
        <begin position="36"/>
        <end position="55"/>
    </location>
</feature>
<dbReference type="AlphaFoldDB" id="A0A7X0DBK1"/>
<dbReference type="PANTHER" id="PTHR22911:SF135">
    <property type="entry name" value="BLR4310 PROTEIN"/>
    <property type="match status" value="1"/>
</dbReference>
<accession>A0A7X0DBK1</accession>
<keyword evidence="2" id="KW-0472">Membrane</keyword>
<feature type="domain" description="EamA" evidence="3">
    <location>
        <begin position="150"/>
        <end position="276"/>
    </location>
</feature>
<feature type="transmembrane region" description="Helical" evidence="2">
    <location>
        <begin position="146"/>
        <end position="163"/>
    </location>
</feature>
<feature type="transmembrane region" description="Helical" evidence="2">
    <location>
        <begin position="175"/>
        <end position="197"/>
    </location>
</feature>
<sequence>MASPENTRGALYMSLAMASFTFNDALVKSVTSSLSVAQIITVRGVMTTVLVYFVARRLGALRRIAVVFQPLILLRTFFEIGATLTFISALGQIDFANVTSIMQSLPLAVTLGAAIFLKEPVGWRRWAAILVGFFGVLIILRPTADGFASASLLVVAAVFFTSSRDLVTRRIVADVPSLTITLFTAAANTIVGGFLIVPMGGWQPMTWENFLPLVIAALLVFSGYQAVIMAMRTGEISFVAPFRYTSLIWGLVLGILFFGERPDAFVYVGAAIIIVSGLYSFYREGKRRREAMARSQQPLPQGPTMSMKDGS</sequence>
<evidence type="ECO:0000313" key="4">
    <source>
        <dbReference type="EMBL" id="MBB6178878.1"/>
    </source>
</evidence>
<keyword evidence="5" id="KW-1185">Reference proteome</keyword>
<name>A0A7X0DBK1_9HYPH</name>
<feature type="transmembrane region" description="Helical" evidence="2">
    <location>
        <begin position="67"/>
        <end position="89"/>
    </location>
</feature>
<feature type="transmembrane region" description="Helical" evidence="2">
    <location>
        <begin position="95"/>
        <end position="116"/>
    </location>
</feature>
<dbReference type="PANTHER" id="PTHR22911">
    <property type="entry name" value="ACYL-MALONYL CONDENSING ENZYME-RELATED"/>
    <property type="match status" value="1"/>
</dbReference>
<keyword evidence="2" id="KW-1133">Transmembrane helix</keyword>
<feature type="transmembrane region" description="Helical" evidence="2">
    <location>
        <begin position="242"/>
        <end position="258"/>
    </location>
</feature>
<comment type="caution">
    <text evidence="4">The sequence shown here is derived from an EMBL/GenBank/DDBJ whole genome shotgun (WGS) entry which is preliminary data.</text>
</comment>
<evidence type="ECO:0000256" key="2">
    <source>
        <dbReference type="SAM" id="Phobius"/>
    </source>
</evidence>
<feature type="transmembrane region" description="Helical" evidence="2">
    <location>
        <begin position="209"/>
        <end position="230"/>
    </location>
</feature>
<feature type="transmembrane region" description="Helical" evidence="2">
    <location>
        <begin position="123"/>
        <end position="140"/>
    </location>
</feature>
<dbReference type="InterPro" id="IPR037185">
    <property type="entry name" value="EmrE-like"/>
</dbReference>
<proteinExistence type="predicted"/>
<evidence type="ECO:0000256" key="1">
    <source>
        <dbReference type="SAM" id="MobiDB-lite"/>
    </source>
</evidence>
<feature type="domain" description="EamA" evidence="3">
    <location>
        <begin position="8"/>
        <end position="140"/>
    </location>
</feature>
<evidence type="ECO:0000313" key="5">
    <source>
        <dbReference type="Proteomes" id="UP000535501"/>
    </source>
</evidence>
<keyword evidence="2" id="KW-0812">Transmembrane</keyword>
<dbReference type="EMBL" id="JACHEJ010000001">
    <property type="protein sequence ID" value="MBB6178878.1"/>
    <property type="molecule type" value="Genomic_DNA"/>
</dbReference>
<evidence type="ECO:0000259" key="3">
    <source>
        <dbReference type="Pfam" id="PF00892"/>
    </source>
</evidence>
<dbReference type="SUPFAM" id="SSF103481">
    <property type="entry name" value="Multidrug resistance efflux transporter EmrE"/>
    <property type="match status" value="2"/>
</dbReference>
<organism evidence="4 5">
    <name type="scientific">Pseudorhizobium flavum</name>
    <dbReference type="NCBI Taxonomy" id="1335061"/>
    <lineage>
        <taxon>Bacteria</taxon>
        <taxon>Pseudomonadati</taxon>
        <taxon>Pseudomonadota</taxon>
        <taxon>Alphaproteobacteria</taxon>
        <taxon>Hyphomicrobiales</taxon>
        <taxon>Rhizobiaceae</taxon>
        <taxon>Rhizobium/Agrobacterium group</taxon>
        <taxon>Pseudorhizobium</taxon>
    </lineage>
</organism>
<feature type="region of interest" description="Disordered" evidence="1">
    <location>
        <begin position="292"/>
        <end position="311"/>
    </location>
</feature>
<reference evidence="4 5" key="1">
    <citation type="submission" date="2020-08" db="EMBL/GenBank/DDBJ databases">
        <title>Genomic Encyclopedia of Type Strains, Phase IV (KMG-IV): sequencing the most valuable type-strain genomes for metagenomic binning, comparative biology and taxonomic classification.</title>
        <authorList>
            <person name="Goeker M."/>
        </authorList>
    </citation>
    <scope>NUCLEOTIDE SEQUENCE [LARGE SCALE GENOMIC DNA]</scope>
    <source>
        <strain evidence="4 5">DSM 102134</strain>
    </source>
</reference>
<gene>
    <name evidence="4" type="ORF">HNQ75_000821</name>
</gene>
<dbReference type="Pfam" id="PF00892">
    <property type="entry name" value="EamA"/>
    <property type="match status" value="2"/>
</dbReference>
<dbReference type="Proteomes" id="UP000535501">
    <property type="component" value="Unassembled WGS sequence"/>
</dbReference>
<protein>
    <submittedName>
        <fullName evidence="4">Drug/metabolite transporter (DMT)-like permease</fullName>
    </submittedName>
</protein>
<dbReference type="RefSeq" id="WP_077546415.1">
    <property type="nucleotide sequence ID" value="NZ_CANLQM010000008.1"/>
</dbReference>
<feature type="transmembrane region" description="Helical" evidence="2">
    <location>
        <begin position="264"/>
        <end position="282"/>
    </location>
</feature>
<dbReference type="InterPro" id="IPR000620">
    <property type="entry name" value="EamA_dom"/>
</dbReference>